<evidence type="ECO:0000313" key="1">
    <source>
        <dbReference type="EMBL" id="URE18151.1"/>
    </source>
</evidence>
<proteinExistence type="predicted"/>
<evidence type="ECO:0000313" key="2">
    <source>
        <dbReference type="Proteomes" id="UP001055439"/>
    </source>
</evidence>
<dbReference type="EMBL" id="CP097509">
    <property type="protein sequence ID" value="URE18151.1"/>
    <property type="molecule type" value="Genomic_DNA"/>
</dbReference>
<reference evidence="1" key="1">
    <citation type="submission" date="2022-05" db="EMBL/GenBank/DDBJ databases">
        <title>The Musa troglodytarum L. genome provides insights into the mechanism of non-climacteric behaviour and enrichment of carotenoids.</title>
        <authorList>
            <person name="Wang J."/>
        </authorList>
    </citation>
    <scope>NUCLEOTIDE SEQUENCE</scope>
    <source>
        <tissue evidence="1">Leaf</tissue>
    </source>
</reference>
<dbReference type="AlphaFoldDB" id="A0A9E7GMQ3"/>
<dbReference type="OrthoDB" id="10650192at2759"/>
<protein>
    <submittedName>
        <fullName evidence="1">Uncharacterized protein</fullName>
    </submittedName>
</protein>
<dbReference type="Proteomes" id="UP001055439">
    <property type="component" value="Chromosome 7"/>
</dbReference>
<sequence length="169" mass="19731">MNFSSPIFRRWFKYCGLHGPSSCLGEMNFVAVRNDERQGARLLFLLGVCEVRKMRGSDGGRRGWMKKEGSFVGTLVATEVEWWEQELAKRRRPKQIAIDARWEWLESTSGVEPLAKKWPSSQRTLNEQEREELLVKSNMAVILAWRSTDEMLRSRNNLQWQSVVVLTIR</sequence>
<gene>
    <name evidence="1" type="ORF">MUK42_10984</name>
</gene>
<accession>A0A9E7GMQ3</accession>
<organism evidence="1 2">
    <name type="scientific">Musa troglodytarum</name>
    <name type="common">fe'i banana</name>
    <dbReference type="NCBI Taxonomy" id="320322"/>
    <lineage>
        <taxon>Eukaryota</taxon>
        <taxon>Viridiplantae</taxon>
        <taxon>Streptophyta</taxon>
        <taxon>Embryophyta</taxon>
        <taxon>Tracheophyta</taxon>
        <taxon>Spermatophyta</taxon>
        <taxon>Magnoliopsida</taxon>
        <taxon>Liliopsida</taxon>
        <taxon>Zingiberales</taxon>
        <taxon>Musaceae</taxon>
        <taxon>Musa</taxon>
    </lineage>
</organism>
<keyword evidence="2" id="KW-1185">Reference proteome</keyword>
<name>A0A9E7GMQ3_9LILI</name>